<dbReference type="OrthoDB" id="1329247at2759"/>
<reference evidence="1" key="1">
    <citation type="submission" date="2022-07" db="EMBL/GenBank/DDBJ databases">
        <authorList>
            <person name="Macas J."/>
            <person name="Novak P."/>
            <person name="Neumann P."/>
        </authorList>
    </citation>
    <scope>NUCLEOTIDE SEQUENCE</scope>
</reference>
<evidence type="ECO:0000313" key="2">
    <source>
        <dbReference type="Proteomes" id="UP001152484"/>
    </source>
</evidence>
<sequence length="137" mass="15293">MHISQVKSYSSQTISLDVDGVDWLCKSFSLIKSDDSSTFVRNEGYRKIHMSFGKNECGGFICLVDLRHEGRKIIIIPEGEKGDGFTLFCSTILDQPDMLCQISKGNIRITFEDSAANCSSIVENCFEEFASISSLLF</sequence>
<comment type="caution">
    <text evidence="1">The sequence shown here is derived from an EMBL/GenBank/DDBJ whole genome shotgun (WGS) entry which is preliminary data.</text>
</comment>
<keyword evidence="2" id="KW-1185">Reference proteome</keyword>
<dbReference type="AlphaFoldDB" id="A0A9P1E9W6"/>
<organism evidence="1 2">
    <name type="scientific">Cuscuta europaea</name>
    <name type="common">European dodder</name>
    <dbReference type="NCBI Taxonomy" id="41803"/>
    <lineage>
        <taxon>Eukaryota</taxon>
        <taxon>Viridiplantae</taxon>
        <taxon>Streptophyta</taxon>
        <taxon>Embryophyta</taxon>
        <taxon>Tracheophyta</taxon>
        <taxon>Spermatophyta</taxon>
        <taxon>Magnoliopsida</taxon>
        <taxon>eudicotyledons</taxon>
        <taxon>Gunneridae</taxon>
        <taxon>Pentapetalae</taxon>
        <taxon>asterids</taxon>
        <taxon>lamiids</taxon>
        <taxon>Solanales</taxon>
        <taxon>Convolvulaceae</taxon>
        <taxon>Cuscuteae</taxon>
        <taxon>Cuscuta</taxon>
        <taxon>Cuscuta subgen. Cuscuta</taxon>
    </lineage>
</organism>
<name>A0A9P1E9W6_CUSEU</name>
<dbReference type="EMBL" id="CAMAPE010000020">
    <property type="protein sequence ID" value="CAH9089431.1"/>
    <property type="molecule type" value="Genomic_DNA"/>
</dbReference>
<proteinExistence type="predicted"/>
<protein>
    <submittedName>
        <fullName evidence="1">Uncharacterized protein</fullName>
    </submittedName>
</protein>
<dbReference type="Proteomes" id="UP001152484">
    <property type="component" value="Unassembled WGS sequence"/>
</dbReference>
<accession>A0A9P1E9W6</accession>
<evidence type="ECO:0000313" key="1">
    <source>
        <dbReference type="EMBL" id="CAH9089431.1"/>
    </source>
</evidence>
<gene>
    <name evidence="1" type="ORF">CEURO_LOCUS10910</name>
</gene>